<dbReference type="Proteomes" id="UP000683507">
    <property type="component" value="Chromosome"/>
</dbReference>
<dbReference type="RefSeq" id="WP_258542592.1">
    <property type="nucleotide sequence ID" value="NZ_OU015584.1"/>
</dbReference>
<organism evidence="1 2">
    <name type="scientific">Parvicella tangerina</name>
    <dbReference type="NCBI Taxonomy" id="2829795"/>
    <lineage>
        <taxon>Bacteria</taxon>
        <taxon>Pseudomonadati</taxon>
        <taxon>Bacteroidota</taxon>
        <taxon>Flavobacteriia</taxon>
        <taxon>Flavobacteriales</taxon>
        <taxon>Parvicellaceae</taxon>
        <taxon>Parvicella</taxon>
    </lineage>
</organism>
<dbReference type="EMBL" id="OU015584">
    <property type="protein sequence ID" value="CAG5084052.1"/>
    <property type="molecule type" value="Genomic_DNA"/>
</dbReference>
<proteinExistence type="predicted"/>
<gene>
    <name evidence="1" type="ORF">CRYO30217_02362</name>
</gene>
<protein>
    <submittedName>
        <fullName evidence="1">Uncharacterized protein</fullName>
    </submittedName>
</protein>
<sequence length="176" mass="20409">MREITIKNRVLFSIVLLLLGFLLQCGQGDKKKVEARNNSNKEKKPTNPDLCELSGYLDGVKVESFQCDSIFEFQNVIIRLKYLETLAHGVGCAPDYFDNLIQEVYEVEYFFNGDFFEVDSLLSLKEFKKASTSSYSFLYPINCDMFEDIVNTFQKIDTINIYFIKPIDKLRDGSDW</sequence>
<evidence type="ECO:0000313" key="1">
    <source>
        <dbReference type="EMBL" id="CAG5084052.1"/>
    </source>
</evidence>
<evidence type="ECO:0000313" key="2">
    <source>
        <dbReference type="Proteomes" id="UP000683507"/>
    </source>
</evidence>
<name>A0A916JP21_9FLAO</name>
<accession>A0A916JP21</accession>
<dbReference type="KEGG" id="ptan:CRYO30217_02362"/>
<reference evidence="1" key="1">
    <citation type="submission" date="2021-04" db="EMBL/GenBank/DDBJ databases">
        <authorList>
            <person name="Rodrigo-Torres L."/>
            <person name="Arahal R. D."/>
            <person name="Lucena T."/>
        </authorList>
    </citation>
    <scope>NUCLEOTIDE SEQUENCE</scope>
    <source>
        <strain evidence="1">AS29M-1</strain>
    </source>
</reference>
<keyword evidence="2" id="KW-1185">Reference proteome</keyword>
<dbReference type="AlphaFoldDB" id="A0A916JP21"/>